<comment type="caution">
    <text evidence="1">The sequence shown here is derived from an EMBL/GenBank/DDBJ whole genome shotgun (WGS) entry which is preliminary data.</text>
</comment>
<evidence type="ECO:0000313" key="1">
    <source>
        <dbReference type="EMBL" id="CAK5284039.1"/>
    </source>
</evidence>
<protein>
    <recommendedName>
        <fullName evidence="3">MULE transposase domain-containing protein</fullName>
    </recommendedName>
</protein>
<sequence length="215" mass="24519">MKMDWFSCNGCILITIDDAMIQATVPFHLQLWHCKPHIVYTNISINETVKMFIEERKRESATNSSVNADEWKLDDNQIKSALKLLECFDKEAVVKIIPIRNQVGVHAIAFSLKEILDRWGDRTEELAMDSTWRTNKAGYKMYGFVGEGNGQSIPFAFLFTTSTLACKDGYKIHMLTDVLQFLKMCCPNIMFMLSDKEVAEIKARLGIPVELLVPS</sequence>
<dbReference type="Proteomes" id="UP001295794">
    <property type="component" value="Unassembled WGS sequence"/>
</dbReference>
<keyword evidence="2" id="KW-1185">Reference proteome</keyword>
<dbReference type="EMBL" id="CAVNYO010000478">
    <property type="protein sequence ID" value="CAK5284039.1"/>
    <property type="molecule type" value="Genomic_DNA"/>
</dbReference>
<gene>
    <name evidence="1" type="ORF">MYCIT1_LOCUS37016</name>
</gene>
<organism evidence="1 2">
    <name type="scientific">Mycena citricolor</name>
    <dbReference type="NCBI Taxonomy" id="2018698"/>
    <lineage>
        <taxon>Eukaryota</taxon>
        <taxon>Fungi</taxon>
        <taxon>Dikarya</taxon>
        <taxon>Basidiomycota</taxon>
        <taxon>Agaricomycotina</taxon>
        <taxon>Agaricomycetes</taxon>
        <taxon>Agaricomycetidae</taxon>
        <taxon>Agaricales</taxon>
        <taxon>Marasmiineae</taxon>
        <taxon>Mycenaceae</taxon>
        <taxon>Mycena</taxon>
    </lineage>
</organism>
<dbReference type="AlphaFoldDB" id="A0AAD2HXF7"/>
<evidence type="ECO:0000313" key="2">
    <source>
        <dbReference type="Proteomes" id="UP001295794"/>
    </source>
</evidence>
<accession>A0AAD2HXF7</accession>
<name>A0AAD2HXF7_9AGAR</name>
<evidence type="ECO:0008006" key="3">
    <source>
        <dbReference type="Google" id="ProtNLM"/>
    </source>
</evidence>
<reference evidence="1" key="1">
    <citation type="submission" date="2023-11" db="EMBL/GenBank/DDBJ databases">
        <authorList>
            <person name="De Vega J J."/>
            <person name="De Vega J J."/>
        </authorList>
    </citation>
    <scope>NUCLEOTIDE SEQUENCE</scope>
</reference>
<proteinExistence type="predicted"/>